<dbReference type="InterPro" id="IPR000834">
    <property type="entry name" value="Peptidase_M14"/>
</dbReference>
<evidence type="ECO:0000313" key="3">
    <source>
        <dbReference type="Proteomes" id="UP000676506"/>
    </source>
</evidence>
<dbReference type="SUPFAM" id="SSF53187">
    <property type="entry name" value="Zn-dependent exopeptidases"/>
    <property type="match status" value="1"/>
</dbReference>
<dbReference type="EMBL" id="CP072648">
    <property type="protein sequence ID" value="QUW02967.1"/>
    <property type="molecule type" value="Genomic_DNA"/>
</dbReference>
<feature type="domain" description="Peptidase M14" evidence="1">
    <location>
        <begin position="38"/>
        <end position="145"/>
    </location>
</feature>
<accession>A0ABX8B7N9</accession>
<evidence type="ECO:0000313" key="2">
    <source>
        <dbReference type="EMBL" id="QUW02967.1"/>
    </source>
</evidence>
<name>A0ABX8B7N9_9BACT</name>
<gene>
    <name evidence="2" type="ORF">J8C06_00525</name>
</gene>
<dbReference type="Proteomes" id="UP000676506">
    <property type="component" value="Chromosome 1"/>
</dbReference>
<organism evidence="2 3">
    <name type="scientific">Chloracidobacterium validum</name>
    <dbReference type="NCBI Taxonomy" id="2821543"/>
    <lineage>
        <taxon>Bacteria</taxon>
        <taxon>Pseudomonadati</taxon>
        <taxon>Acidobacteriota</taxon>
        <taxon>Terriglobia</taxon>
        <taxon>Terriglobales</taxon>
        <taxon>Acidobacteriaceae</taxon>
        <taxon>Chloracidobacterium</taxon>
    </lineage>
</organism>
<evidence type="ECO:0000259" key="1">
    <source>
        <dbReference type="Pfam" id="PF00246"/>
    </source>
</evidence>
<proteinExistence type="predicted"/>
<dbReference type="Pfam" id="PF00246">
    <property type="entry name" value="Peptidase_M14"/>
    <property type="match status" value="1"/>
</dbReference>
<sequence>MPGLSGATLAFVERLAAHYDRYVVQGATPRLTAAALAAHLQDLAAQDGRIKVDVAGRSAVGRPIHRVMVGQGRRRVLMWTQMHGDEPTATLAVLDILSALNYFGQDPALDTTLREVQVCILPMLNPDGAEVFQRRTAQGIDLNRDARCLRTVEAQTLKRTHDTFVPDYAFNLHDQNPRYTVGESRRLTAMAFLAPAHDASGKDNVARRRAKRLAAALVQLLTPYISGHMARFDDTHEPRSFGDAMQGWGTSVVLVESGGWRNDPEKAFLRKLNTILLLGALHAIAGDECDEIEVSAYEALPTNTNHFYDLIFESAKLDFGNGIPPITADIAINLNDSWQASPADITRGRVMDVGDLRDYEANERWSLAGQSVNGTELSLDAEIDVDMLRAIARPSAPS</sequence>
<protein>
    <submittedName>
        <fullName evidence="2">Peptidase M14</fullName>
    </submittedName>
</protein>
<dbReference type="Gene3D" id="3.40.630.10">
    <property type="entry name" value="Zn peptidases"/>
    <property type="match status" value="1"/>
</dbReference>
<dbReference type="RefSeq" id="WP_211428858.1">
    <property type="nucleotide sequence ID" value="NZ_CP072648.1"/>
</dbReference>
<keyword evidence="3" id="KW-1185">Reference proteome</keyword>
<reference evidence="2 3" key="1">
    <citation type="submission" date="2021-03" db="EMBL/GenBank/DDBJ databases">
        <title>Genomic and phenotypic characterization of Chloracidobacterium isolates provides evidence for multiple species.</title>
        <authorList>
            <person name="Saini M.K."/>
            <person name="Costas A.M.G."/>
            <person name="Tank M."/>
            <person name="Bryant D.A."/>
        </authorList>
    </citation>
    <scope>NUCLEOTIDE SEQUENCE [LARGE SCALE GENOMIC DNA]</scope>
    <source>
        <strain evidence="2 3">BV2-C</strain>
    </source>
</reference>